<gene>
    <name evidence="2" type="ordered locus">Niako_0267</name>
</gene>
<dbReference type="AlphaFoldDB" id="G8TN04"/>
<protein>
    <submittedName>
        <fullName evidence="2">AsmA family protein</fullName>
    </submittedName>
</protein>
<dbReference type="eggNOG" id="COG2982">
    <property type="taxonomic scope" value="Bacteria"/>
</dbReference>
<keyword evidence="1" id="KW-1133">Transmembrane helix</keyword>
<dbReference type="STRING" id="700598.Niako_0267"/>
<keyword evidence="1" id="KW-0812">Transmembrane</keyword>
<dbReference type="OrthoDB" id="1489065at2"/>
<dbReference type="PANTHER" id="PTHR30441">
    <property type="entry name" value="DUF748 DOMAIN-CONTAINING PROTEIN"/>
    <property type="match status" value="1"/>
</dbReference>
<proteinExistence type="predicted"/>
<sequence length="840" mass="94375">MECYHIGPLTLTSLKQQLKYLFRILKIFLAVVLTLVVAAVIYVSVNKKKIIQQVTGAISDQLNGQVVIGNIELSFIRNFPHISVLLHNVSITDTMFNTHHHTFFKGKEVFVSINVLKLIDHQPPIKGIRLQTGELYLYTDTTGYTNTYLFHLKKDTTAGSSGQQSEAKNELKNVLLKNIRFVVDDRKKQKLHDLVINQLNVGINHKDDRLLLFTKANILVKSLAFNTARGSFVKDKVLGGSFNLVFQKAAKNLSFDSINIRLSGQPFNCSGQLELAGNQPQFWLRIYTRKVTYDFIKSALPQKIANSLSIVDVNSPLSASANIAGPLKGGEPKIYVSWVASDIGLKTLFFDFDRASFNGFYSNEVTPGLPRKDPNSVIEINSFTAQWHGLPVQSEKIRILNLYQPKLTCDFTSKFSLVALNELMESKTLYLNQGEGNIQLNYAGPLARNDSTNSFLNGIVSFKDASIQYLPRNVEMKNVNGKLTIKRSTVFIENLHCTVLNNDITMNGQANNLLTLINTQPDKANINWNIYMPVMNLGSFVYLFKSKDTGGRKDGKKPTLQAMADKMDDFIENGKLHVKLNADKLIYKDFEGRNALADITLLNDRYLIDNVSMDHSGGHIAFKGSLLNKTAVHEANLEINMDNVNVSKVFADFDNFGQDGLTAQSLEGRLTANIEASMNMANDGHVIPASVVSRVDFSLKDGALNNYEPIKKLQKFIFKKRNFDNIRFAELKDRFEISNQEIKINRMEIQSTVMSIFVEGVYNKKGTTDLSIQVPLSNLKKRDDDYNPENIGVNKKGGGSIFIRGRPGDDGNIKFKLDLFKKYEKDKKADSLKDKMIDLP</sequence>
<organism evidence="2 3">
    <name type="scientific">Niastella koreensis (strain DSM 17620 / KACC 11465 / NBRC 106392 / GR20-10)</name>
    <dbReference type="NCBI Taxonomy" id="700598"/>
    <lineage>
        <taxon>Bacteria</taxon>
        <taxon>Pseudomonadati</taxon>
        <taxon>Bacteroidota</taxon>
        <taxon>Chitinophagia</taxon>
        <taxon>Chitinophagales</taxon>
        <taxon>Chitinophagaceae</taxon>
        <taxon>Niastella</taxon>
    </lineage>
</organism>
<keyword evidence="1" id="KW-0472">Membrane</keyword>
<accession>G8TN04</accession>
<evidence type="ECO:0000313" key="3">
    <source>
        <dbReference type="Proteomes" id="UP000005438"/>
    </source>
</evidence>
<evidence type="ECO:0000313" key="2">
    <source>
        <dbReference type="EMBL" id="AEV96666.1"/>
    </source>
</evidence>
<dbReference type="PANTHER" id="PTHR30441:SF8">
    <property type="entry name" value="DUF748 DOMAIN-CONTAINING PROTEIN"/>
    <property type="match status" value="1"/>
</dbReference>
<reference evidence="2 3" key="1">
    <citation type="submission" date="2011-12" db="EMBL/GenBank/DDBJ databases">
        <title>The complete genome of Niastella koreensis GR20-10.</title>
        <authorList>
            <consortium name="US DOE Joint Genome Institute (JGI-PGF)"/>
            <person name="Lucas S."/>
            <person name="Han J."/>
            <person name="Lapidus A."/>
            <person name="Bruce D."/>
            <person name="Goodwin L."/>
            <person name="Pitluck S."/>
            <person name="Peters L."/>
            <person name="Kyrpides N."/>
            <person name="Mavromatis K."/>
            <person name="Ivanova N."/>
            <person name="Mikhailova N."/>
            <person name="Davenport K."/>
            <person name="Saunders E."/>
            <person name="Detter J.C."/>
            <person name="Tapia R."/>
            <person name="Han C."/>
            <person name="Land M."/>
            <person name="Hauser L."/>
            <person name="Markowitz V."/>
            <person name="Cheng J.-F."/>
            <person name="Hugenholtz P."/>
            <person name="Woyke T."/>
            <person name="Wu D."/>
            <person name="Tindall B."/>
            <person name="Pomrenke H."/>
            <person name="Brambilla E."/>
            <person name="Klenk H.-P."/>
            <person name="Eisen J.A."/>
        </authorList>
    </citation>
    <scope>NUCLEOTIDE SEQUENCE [LARGE SCALE GENOMIC DNA]</scope>
    <source>
        <strain evidence="3">DSM 17620 / KACC 11465 / NBRC 106392 / GR20-10</strain>
    </source>
</reference>
<dbReference type="GO" id="GO:0005886">
    <property type="term" value="C:plasma membrane"/>
    <property type="evidence" value="ECO:0007669"/>
    <property type="project" value="TreeGrafter"/>
</dbReference>
<dbReference type="RefSeq" id="WP_014216580.1">
    <property type="nucleotide sequence ID" value="NC_016609.1"/>
</dbReference>
<feature type="transmembrane region" description="Helical" evidence="1">
    <location>
        <begin position="20"/>
        <end position="43"/>
    </location>
</feature>
<dbReference type="HOGENOM" id="CLU_338538_0_0_10"/>
<dbReference type="InterPro" id="IPR052894">
    <property type="entry name" value="AsmA-related"/>
</dbReference>
<dbReference type="GO" id="GO:0090313">
    <property type="term" value="P:regulation of protein targeting to membrane"/>
    <property type="evidence" value="ECO:0007669"/>
    <property type="project" value="TreeGrafter"/>
</dbReference>
<evidence type="ECO:0000256" key="1">
    <source>
        <dbReference type="SAM" id="Phobius"/>
    </source>
</evidence>
<dbReference type="Proteomes" id="UP000005438">
    <property type="component" value="Chromosome"/>
</dbReference>
<name>G8TN04_NIAKG</name>
<dbReference type="EMBL" id="CP003178">
    <property type="protein sequence ID" value="AEV96666.1"/>
    <property type="molecule type" value="Genomic_DNA"/>
</dbReference>
<dbReference type="KEGG" id="nko:Niako_0267"/>